<accession>A0A4Z0BFJ5</accession>
<dbReference type="Pfam" id="PF00005">
    <property type="entry name" value="ABC_tran"/>
    <property type="match status" value="1"/>
</dbReference>
<dbReference type="AlphaFoldDB" id="A0A4Z0BFJ5"/>
<protein>
    <submittedName>
        <fullName evidence="5">ATP-binding cassette domain-containing protein</fullName>
    </submittedName>
</protein>
<dbReference type="InterPro" id="IPR003593">
    <property type="entry name" value="AAA+_ATPase"/>
</dbReference>
<comment type="caution">
    <text evidence="5">The sequence shown here is derived from an EMBL/GenBank/DDBJ whole genome shotgun (WGS) entry which is preliminary data.</text>
</comment>
<dbReference type="CDD" id="cd00267">
    <property type="entry name" value="ABC_ATPase"/>
    <property type="match status" value="1"/>
</dbReference>
<evidence type="ECO:0000256" key="1">
    <source>
        <dbReference type="ARBA" id="ARBA00022475"/>
    </source>
</evidence>
<evidence type="ECO:0000256" key="3">
    <source>
        <dbReference type="ARBA" id="ARBA00022840"/>
    </source>
</evidence>
<keyword evidence="3 5" id="KW-0067">ATP-binding</keyword>
<reference evidence="5 6" key="1">
    <citation type="submission" date="2019-03" db="EMBL/GenBank/DDBJ databases">
        <title>Ramlibacter sp. 18x22-1, whole genome shotgun sequence.</title>
        <authorList>
            <person name="Zhang X."/>
            <person name="Feng G."/>
            <person name="Zhu H."/>
        </authorList>
    </citation>
    <scope>NUCLEOTIDE SEQUENCE [LARGE SCALE GENOMIC DNA]</scope>
    <source>
        <strain evidence="5 6">18x22-1</strain>
    </source>
</reference>
<dbReference type="EMBL" id="SMLK01000010">
    <property type="protein sequence ID" value="TFY96638.1"/>
    <property type="molecule type" value="Genomic_DNA"/>
</dbReference>
<dbReference type="InterPro" id="IPR027417">
    <property type="entry name" value="P-loop_NTPase"/>
</dbReference>
<keyword evidence="2" id="KW-0547">Nucleotide-binding</keyword>
<dbReference type="GO" id="GO:0016887">
    <property type="term" value="F:ATP hydrolysis activity"/>
    <property type="evidence" value="ECO:0007669"/>
    <property type="project" value="InterPro"/>
</dbReference>
<dbReference type="SMART" id="SM00382">
    <property type="entry name" value="AAA"/>
    <property type="match status" value="1"/>
</dbReference>
<evidence type="ECO:0000313" key="5">
    <source>
        <dbReference type="EMBL" id="TFY96638.1"/>
    </source>
</evidence>
<keyword evidence="1" id="KW-1003">Cell membrane</keyword>
<keyword evidence="1" id="KW-0472">Membrane</keyword>
<dbReference type="PANTHER" id="PTHR43119">
    <property type="entry name" value="ABC TRANSPORT PROTEIN ATP-BINDING COMPONENT-RELATED"/>
    <property type="match status" value="1"/>
</dbReference>
<name>A0A4Z0BFJ5_9BURK</name>
<keyword evidence="6" id="KW-1185">Reference proteome</keyword>
<dbReference type="Gene3D" id="3.40.50.300">
    <property type="entry name" value="P-loop containing nucleotide triphosphate hydrolases"/>
    <property type="match status" value="1"/>
</dbReference>
<dbReference type="PROSITE" id="PS50893">
    <property type="entry name" value="ABC_TRANSPORTER_2"/>
    <property type="match status" value="1"/>
</dbReference>
<gene>
    <name evidence="5" type="ORF">EZ216_19815</name>
</gene>
<organism evidence="5 6">
    <name type="scientific">Ramlibacter humi</name>
    <dbReference type="NCBI Taxonomy" id="2530451"/>
    <lineage>
        <taxon>Bacteria</taxon>
        <taxon>Pseudomonadati</taxon>
        <taxon>Pseudomonadota</taxon>
        <taxon>Betaproteobacteria</taxon>
        <taxon>Burkholderiales</taxon>
        <taxon>Comamonadaceae</taxon>
        <taxon>Ramlibacter</taxon>
    </lineage>
</organism>
<dbReference type="InterPro" id="IPR003439">
    <property type="entry name" value="ABC_transporter-like_ATP-bd"/>
</dbReference>
<proteinExistence type="predicted"/>
<feature type="domain" description="ABC transporter" evidence="4">
    <location>
        <begin position="2"/>
        <end position="198"/>
    </location>
</feature>
<sequence>MLELSGLRRLHVGPVDLRIESGECVSVQGRSGSGKTVLLRAVADLDPHEGDCALDGAGCSAMPAPTWRKRVTYVPADSGWWADRIRDHFGDPVQARSLFPAAGLSPEAIDWPVSRLSTGERQRVALLRALTLEGRALLLDEPTSGLDLETRERIESLLQARMARGCSILLVTHDPELARRIASRSFRMEAGQLRPLEP</sequence>
<dbReference type="GO" id="GO:0005524">
    <property type="term" value="F:ATP binding"/>
    <property type="evidence" value="ECO:0007669"/>
    <property type="project" value="UniProtKB-KW"/>
</dbReference>
<dbReference type="SUPFAM" id="SSF52540">
    <property type="entry name" value="P-loop containing nucleoside triphosphate hydrolases"/>
    <property type="match status" value="1"/>
</dbReference>
<evidence type="ECO:0000313" key="6">
    <source>
        <dbReference type="Proteomes" id="UP000297839"/>
    </source>
</evidence>
<dbReference type="Proteomes" id="UP000297839">
    <property type="component" value="Unassembled WGS sequence"/>
</dbReference>
<evidence type="ECO:0000259" key="4">
    <source>
        <dbReference type="PROSITE" id="PS50893"/>
    </source>
</evidence>
<evidence type="ECO:0000256" key="2">
    <source>
        <dbReference type="ARBA" id="ARBA00022741"/>
    </source>
</evidence>
<dbReference type="PANTHER" id="PTHR43119:SF1">
    <property type="entry name" value="ABC TRANSPORTER DOMAIN-CONTAINING PROTEIN"/>
    <property type="match status" value="1"/>
</dbReference>
<dbReference type="OrthoDB" id="4408248at2"/>
<dbReference type="RefSeq" id="WP_135251531.1">
    <property type="nucleotide sequence ID" value="NZ_SMLK01000010.1"/>
</dbReference>